<evidence type="ECO:0000259" key="12">
    <source>
        <dbReference type="Pfam" id="PF03950"/>
    </source>
</evidence>
<dbReference type="PRINTS" id="PR00987">
    <property type="entry name" value="TRNASYNTHGLU"/>
</dbReference>
<dbReference type="EC" id="6.1.1.18" evidence="2"/>
<dbReference type="Gene3D" id="1.10.8.1290">
    <property type="entry name" value="Glutaminyl-tRNA synthetase, non-specific RNA binding region part 1, domain 1"/>
    <property type="match status" value="1"/>
</dbReference>
<dbReference type="GeneID" id="37030313"/>
<feature type="region of interest" description="Disordered" evidence="10">
    <location>
        <begin position="196"/>
        <end position="238"/>
    </location>
</feature>
<name>A0A316UJQ1_9BASI</name>
<dbReference type="GO" id="GO:0005524">
    <property type="term" value="F:ATP binding"/>
    <property type="evidence" value="ECO:0007669"/>
    <property type="project" value="UniProtKB-KW"/>
</dbReference>
<feature type="compositionally biased region" description="Basic and acidic residues" evidence="10">
    <location>
        <begin position="377"/>
        <end position="393"/>
    </location>
</feature>
<proteinExistence type="inferred from homology"/>
<accession>A0A316UJQ1</accession>
<feature type="region of interest" description="Disordered" evidence="10">
    <location>
        <begin position="800"/>
        <end position="823"/>
    </location>
</feature>
<keyword evidence="7 9" id="KW-0030">Aminoacyl-tRNA synthetase</keyword>
<dbReference type="Gene3D" id="2.40.240.10">
    <property type="entry name" value="Ribosomal Protein L25, Chain P"/>
    <property type="match status" value="2"/>
</dbReference>
<dbReference type="Gene3D" id="3.40.50.620">
    <property type="entry name" value="HUPs"/>
    <property type="match status" value="1"/>
</dbReference>
<evidence type="ECO:0000256" key="4">
    <source>
        <dbReference type="ARBA" id="ARBA00022741"/>
    </source>
</evidence>
<feature type="compositionally biased region" description="Low complexity" evidence="10">
    <location>
        <begin position="196"/>
        <end position="225"/>
    </location>
</feature>
<keyword evidence="6 9" id="KW-0648">Protein biosynthesis</keyword>
<dbReference type="NCBIfam" id="TIGR00440">
    <property type="entry name" value="glnS"/>
    <property type="match status" value="1"/>
</dbReference>
<dbReference type="FunFam" id="3.40.50.620:FF:000037">
    <property type="entry name" value="Glutamine--tRNA ligase cytoplasmic"/>
    <property type="match status" value="1"/>
</dbReference>
<dbReference type="Gene3D" id="1.10.10.2420">
    <property type="match status" value="1"/>
</dbReference>
<dbReference type="InterPro" id="IPR000924">
    <property type="entry name" value="Glu/Gln-tRNA-synth"/>
</dbReference>
<dbReference type="InterPro" id="IPR007639">
    <property type="entry name" value="Gln-tRNA-synth_Ib_RNA-bd_N"/>
</dbReference>
<dbReference type="GO" id="GO:0004819">
    <property type="term" value="F:glutamine-tRNA ligase activity"/>
    <property type="evidence" value="ECO:0007669"/>
    <property type="project" value="UniProtKB-EC"/>
</dbReference>
<dbReference type="SUPFAM" id="SSF52374">
    <property type="entry name" value="Nucleotidylyl transferase"/>
    <property type="match status" value="1"/>
</dbReference>
<dbReference type="FunFam" id="2.40.240.10:FF:000007">
    <property type="entry name" value="Glutamine--tRNA ligase"/>
    <property type="match status" value="1"/>
</dbReference>
<keyword evidence="3 9" id="KW-0436">Ligase</keyword>
<evidence type="ECO:0000259" key="14">
    <source>
        <dbReference type="Pfam" id="PF20974"/>
    </source>
</evidence>
<dbReference type="SUPFAM" id="SSF50715">
    <property type="entry name" value="Ribosomal protein L25-like"/>
    <property type="match status" value="1"/>
</dbReference>
<comment type="similarity">
    <text evidence="1 9">Belongs to the class-I aminoacyl-tRNA synthetase family.</text>
</comment>
<evidence type="ECO:0000256" key="5">
    <source>
        <dbReference type="ARBA" id="ARBA00022840"/>
    </source>
</evidence>
<dbReference type="Pfam" id="PF03950">
    <property type="entry name" value="tRNA-synt_1c_C"/>
    <property type="match status" value="1"/>
</dbReference>
<dbReference type="Proteomes" id="UP000245884">
    <property type="component" value="Unassembled WGS sequence"/>
</dbReference>
<dbReference type="Pfam" id="PF00749">
    <property type="entry name" value="tRNA-synt_1c"/>
    <property type="match status" value="1"/>
</dbReference>
<evidence type="ECO:0000313" key="16">
    <source>
        <dbReference type="Proteomes" id="UP000245884"/>
    </source>
</evidence>
<evidence type="ECO:0000259" key="11">
    <source>
        <dbReference type="Pfam" id="PF00749"/>
    </source>
</evidence>
<dbReference type="PANTHER" id="PTHR43097:SF4">
    <property type="entry name" value="GLUTAMINE--TRNA LIGASE"/>
    <property type="match status" value="1"/>
</dbReference>
<dbReference type="InterPro" id="IPR011035">
    <property type="entry name" value="Ribosomal_bL25/Gln-tRNA_synth"/>
</dbReference>
<evidence type="ECO:0000256" key="10">
    <source>
        <dbReference type="SAM" id="MobiDB-lite"/>
    </source>
</evidence>
<evidence type="ECO:0000256" key="8">
    <source>
        <dbReference type="ARBA" id="ARBA00048270"/>
    </source>
</evidence>
<keyword evidence="16" id="KW-1185">Reference proteome</keyword>
<feature type="domain" description="Glutamyl/glutaminyl-tRNA synthetase class Ib catalytic" evidence="11">
    <location>
        <begin position="274"/>
        <end position="574"/>
    </location>
</feature>
<dbReference type="PANTHER" id="PTHR43097">
    <property type="entry name" value="GLUTAMINE-TRNA LIGASE"/>
    <property type="match status" value="1"/>
</dbReference>
<dbReference type="GO" id="GO:0005829">
    <property type="term" value="C:cytosol"/>
    <property type="evidence" value="ECO:0007669"/>
    <property type="project" value="TreeGrafter"/>
</dbReference>
<dbReference type="InterPro" id="IPR042559">
    <property type="entry name" value="Gln-tRNA-synth_Ib_RNA-bd_N_2"/>
</dbReference>
<feature type="domain" description="Glutamyl/glutaminyl-tRNA synthetase class Ib anti-codon binding" evidence="12">
    <location>
        <begin position="588"/>
        <end position="688"/>
    </location>
</feature>
<dbReference type="InterPro" id="IPR001412">
    <property type="entry name" value="aa-tRNA-synth_I_CS"/>
</dbReference>
<evidence type="ECO:0000313" key="15">
    <source>
        <dbReference type="EMBL" id="PWN25449.1"/>
    </source>
</evidence>
<evidence type="ECO:0000256" key="2">
    <source>
        <dbReference type="ARBA" id="ARBA00012836"/>
    </source>
</evidence>
<dbReference type="InterPro" id="IPR004514">
    <property type="entry name" value="Gln-tRNA-synth"/>
</dbReference>
<dbReference type="InterPro" id="IPR020059">
    <property type="entry name" value="Glu/Gln-tRNA-synth_Ib_codon-bd"/>
</dbReference>
<sequence length="899" mass="98680">MPPKLDANDPAIKEVCDLFATISFTGAKAQETARKPAQAALISDAIRSHKLGEAGLDAKQGQLVVSAIVGGEALGEGRRSYLVERTKSGELDSDDRVKTAIKYLASLDPAAPIDDEAFNAACGVGVVVTPDQVKEEARKYVSENKADLDAKNGGARPNLSSMLAALKSIPALRWANTLDIKNAGEEQLNALWPKQAEAAQPKKAKKAAASTPAPAAAAGGSTSQPVPTPASSSAEDPTTMFTEGFLSKLHLPGENPQLSSSLKEQHLSATRGRVFTRFPPEPNGYLHIGHTKAIAIDFGYAAHHGGLCYLRFDDTNPEAEEGKYFQSILETVRWLGFEPWTITYSSDYFQQLYELAIKLIERGGAYVDHSTAEEIQEERGGKERGGERKESKWRNRPIEENLREFEAMRAGKYAKGTATLRLKQDILGNPNPQMWDLIAYRVLSTPHHRTGSTWCIYPTYDFTHCLVDSIENISHSLCTTEFVLSRESYEWLCDAVAVYKPRQYEFGRLNLEGTITSKRKIRKLVEGGYVKDWDDPRLFTVIAIRRRGVPPGAILSFVSALGVSTAVSQITAVRFDQSIRSYLESSTPRLMMVLQPLRVILENVPEGWVIHIEKPLHPKVPEWGKNVLPLTREVFIEQSDFRTQDDPDYFRLAPGKSVGLFQAPFPITCLSHEVDPTTGQTVLIRARYEDPEMGGQSMPRSALKKLAYIHWVSTHAPSRSPVKIDEARIFHPLFTVENPAASPDFLGCINPDSLEVHSGALIEPGFWGVAKEALKTAHREAGQRTEKAKAERVRLTKEGGDVIRPPAGCSPLTSSGEGAPNADEAEGLVGLECVRFQAMRVGYFAVDRESLGRMSVETGEEREGDDAEGALVLNRIVSLKATPVVAAEKGKAEAKGTKK</sequence>
<reference evidence="15 16" key="1">
    <citation type="journal article" date="2018" name="Mol. Biol. Evol.">
        <title>Broad Genomic Sampling Reveals a Smut Pathogenic Ancestry of the Fungal Clade Ustilaginomycotina.</title>
        <authorList>
            <person name="Kijpornyongpan T."/>
            <person name="Mondo S.J."/>
            <person name="Barry K."/>
            <person name="Sandor L."/>
            <person name="Lee J."/>
            <person name="Lipzen A."/>
            <person name="Pangilinan J."/>
            <person name="LaButti K."/>
            <person name="Hainaut M."/>
            <person name="Henrissat B."/>
            <person name="Grigoriev I.V."/>
            <person name="Spatafora J.W."/>
            <person name="Aime M.C."/>
        </authorList>
    </citation>
    <scope>NUCLEOTIDE SEQUENCE [LARGE SCALE GENOMIC DNA]</scope>
    <source>
        <strain evidence="15 16">MCA 5214</strain>
    </source>
</reference>
<comment type="catalytic activity">
    <reaction evidence="8">
        <text>tRNA(Gln) + L-glutamine + ATP = L-glutaminyl-tRNA(Gln) + AMP + diphosphate</text>
        <dbReference type="Rhea" id="RHEA:20121"/>
        <dbReference type="Rhea" id="RHEA-COMP:9662"/>
        <dbReference type="Rhea" id="RHEA-COMP:9681"/>
        <dbReference type="ChEBI" id="CHEBI:30616"/>
        <dbReference type="ChEBI" id="CHEBI:33019"/>
        <dbReference type="ChEBI" id="CHEBI:58359"/>
        <dbReference type="ChEBI" id="CHEBI:78442"/>
        <dbReference type="ChEBI" id="CHEBI:78521"/>
        <dbReference type="ChEBI" id="CHEBI:456215"/>
        <dbReference type="EC" id="6.1.1.18"/>
    </reaction>
</comment>
<dbReference type="RefSeq" id="XP_025360061.1">
    <property type="nucleotide sequence ID" value="XM_025508490.1"/>
</dbReference>
<dbReference type="PROSITE" id="PS00178">
    <property type="entry name" value="AA_TRNA_LIGASE_I"/>
    <property type="match status" value="1"/>
</dbReference>
<dbReference type="InterPro" id="IPR020058">
    <property type="entry name" value="Glu/Gln-tRNA-synth_Ib_cat-dom"/>
</dbReference>
<feature type="region of interest" description="Disordered" evidence="10">
    <location>
        <begin position="371"/>
        <end position="393"/>
    </location>
</feature>
<evidence type="ECO:0000256" key="6">
    <source>
        <dbReference type="ARBA" id="ARBA00022917"/>
    </source>
</evidence>
<organism evidence="15 16">
    <name type="scientific">Jaminaea rosea</name>
    <dbReference type="NCBI Taxonomy" id="1569628"/>
    <lineage>
        <taxon>Eukaryota</taxon>
        <taxon>Fungi</taxon>
        <taxon>Dikarya</taxon>
        <taxon>Basidiomycota</taxon>
        <taxon>Ustilaginomycotina</taxon>
        <taxon>Exobasidiomycetes</taxon>
        <taxon>Microstromatales</taxon>
        <taxon>Microstromatales incertae sedis</taxon>
        <taxon>Jaminaea</taxon>
    </lineage>
</organism>
<evidence type="ECO:0000256" key="9">
    <source>
        <dbReference type="RuleBase" id="RU363037"/>
    </source>
</evidence>
<protein>
    <recommendedName>
        <fullName evidence="2">glutamine--tRNA ligase</fullName>
        <ecNumber evidence="2">6.1.1.18</ecNumber>
    </recommendedName>
</protein>
<dbReference type="OrthoDB" id="10250478at2759"/>
<dbReference type="AlphaFoldDB" id="A0A316UJQ1"/>
<dbReference type="STRING" id="1569628.A0A316UJQ1"/>
<keyword evidence="5 9" id="KW-0067">ATP-binding</keyword>
<dbReference type="Pfam" id="PF04558">
    <property type="entry name" value="tRNA_synt_1c_R1"/>
    <property type="match status" value="1"/>
</dbReference>
<dbReference type="InterPro" id="IPR020056">
    <property type="entry name" value="Rbsml_bL25/Gln-tRNA_synth_N"/>
</dbReference>
<dbReference type="Pfam" id="PF20974">
    <property type="entry name" value="tRNA-synt_1c_C2"/>
    <property type="match status" value="1"/>
</dbReference>
<dbReference type="InterPro" id="IPR042558">
    <property type="entry name" value="Gln-tRNA-synth_Ib_RNA-bd_N_1"/>
</dbReference>
<evidence type="ECO:0000256" key="1">
    <source>
        <dbReference type="ARBA" id="ARBA00005594"/>
    </source>
</evidence>
<evidence type="ECO:0000256" key="7">
    <source>
        <dbReference type="ARBA" id="ARBA00023146"/>
    </source>
</evidence>
<feature type="domain" description="Glutaminyl-tRNA synthetase class Ib non-specific RNA-binding" evidence="13">
    <location>
        <begin position="14"/>
        <end position="176"/>
    </location>
</feature>
<gene>
    <name evidence="15" type="ORF">BDZ90DRAFT_262494</name>
</gene>
<keyword evidence="4 9" id="KW-0547">Nucleotide-binding</keyword>
<dbReference type="GO" id="GO:0006425">
    <property type="term" value="P:glutaminyl-tRNA aminoacylation"/>
    <property type="evidence" value="ECO:0007669"/>
    <property type="project" value="InterPro"/>
</dbReference>
<feature type="domain" description="tRNA synthetases class I (E and Q) anti-codon binding" evidence="14">
    <location>
        <begin position="709"/>
        <end position="768"/>
    </location>
</feature>
<evidence type="ECO:0000259" key="13">
    <source>
        <dbReference type="Pfam" id="PF04558"/>
    </source>
</evidence>
<evidence type="ECO:0000256" key="3">
    <source>
        <dbReference type="ARBA" id="ARBA00022598"/>
    </source>
</evidence>
<dbReference type="EMBL" id="KZ819676">
    <property type="protein sequence ID" value="PWN25449.1"/>
    <property type="molecule type" value="Genomic_DNA"/>
</dbReference>
<dbReference type="InterPro" id="IPR049437">
    <property type="entry name" value="tRNA-synt_1c_C2"/>
</dbReference>
<feature type="compositionally biased region" description="Polar residues" evidence="10">
    <location>
        <begin position="229"/>
        <end position="238"/>
    </location>
</feature>
<dbReference type="InterPro" id="IPR050132">
    <property type="entry name" value="Gln/Glu-tRNA_Ligase"/>
</dbReference>
<dbReference type="InterPro" id="IPR014729">
    <property type="entry name" value="Rossmann-like_a/b/a_fold"/>
</dbReference>